<evidence type="ECO:0000256" key="2">
    <source>
        <dbReference type="SAM" id="Phobius"/>
    </source>
</evidence>
<reference evidence="3 4" key="1">
    <citation type="submission" date="2014-06" db="EMBL/GenBank/DDBJ databases">
        <authorList>
            <person name="Swart Estienne"/>
        </authorList>
    </citation>
    <scope>NUCLEOTIDE SEQUENCE [LARGE SCALE GENOMIC DNA]</scope>
    <source>
        <strain evidence="3 4">130c</strain>
    </source>
</reference>
<gene>
    <name evidence="3" type="primary">Contig3014.g3221</name>
    <name evidence="3" type="ORF">STYLEM_19612</name>
</gene>
<accession>A0A078B7V7</accession>
<feature type="compositionally biased region" description="Basic and acidic residues" evidence="1">
    <location>
        <begin position="24"/>
        <end position="34"/>
    </location>
</feature>
<dbReference type="Proteomes" id="UP000039865">
    <property type="component" value="Unassembled WGS sequence"/>
</dbReference>
<dbReference type="AlphaFoldDB" id="A0A078B7V7"/>
<evidence type="ECO:0000313" key="4">
    <source>
        <dbReference type="Proteomes" id="UP000039865"/>
    </source>
</evidence>
<evidence type="ECO:0000256" key="1">
    <source>
        <dbReference type="SAM" id="MobiDB-lite"/>
    </source>
</evidence>
<keyword evidence="4" id="KW-1185">Reference proteome</keyword>
<feature type="region of interest" description="Disordered" evidence="1">
    <location>
        <begin position="1"/>
        <end position="34"/>
    </location>
</feature>
<evidence type="ECO:0000313" key="3">
    <source>
        <dbReference type="EMBL" id="CDW90469.1"/>
    </source>
</evidence>
<keyword evidence="2" id="KW-0812">Transmembrane</keyword>
<feature type="transmembrane region" description="Helical" evidence="2">
    <location>
        <begin position="81"/>
        <end position="99"/>
    </location>
</feature>
<dbReference type="EMBL" id="CCKQ01018502">
    <property type="protein sequence ID" value="CDW90469.1"/>
    <property type="molecule type" value="Genomic_DNA"/>
</dbReference>
<feature type="compositionally biased region" description="Polar residues" evidence="1">
    <location>
        <begin position="1"/>
        <end position="21"/>
    </location>
</feature>
<sequence length="118" mass="13649">MSSKKNNALSEQNNNTSTTRGSSKKQDPLDKESKVETFFQNPTFFGMDYFRVIYGSAGILALLMVFVYLSVEDEQMKRMTLVQGGLSVFLILVTGWYHAKVEQKKQERIRRQSRQKNE</sequence>
<protein>
    <submittedName>
        <fullName evidence="3">Uncharacterized protein</fullName>
    </submittedName>
</protein>
<organism evidence="3 4">
    <name type="scientific">Stylonychia lemnae</name>
    <name type="common">Ciliate</name>
    <dbReference type="NCBI Taxonomy" id="5949"/>
    <lineage>
        <taxon>Eukaryota</taxon>
        <taxon>Sar</taxon>
        <taxon>Alveolata</taxon>
        <taxon>Ciliophora</taxon>
        <taxon>Intramacronucleata</taxon>
        <taxon>Spirotrichea</taxon>
        <taxon>Stichotrichia</taxon>
        <taxon>Sporadotrichida</taxon>
        <taxon>Oxytrichidae</taxon>
        <taxon>Stylonychinae</taxon>
        <taxon>Stylonychia</taxon>
    </lineage>
</organism>
<feature type="transmembrane region" description="Helical" evidence="2">
    <location>
        <begin position="49"/>
        <end position="69"/>
    </location>
</feature>
<keyword evidence="2" id="KW-1133">Transmembrane helix</keyword>
<keyword evidence="2" id="KW-0472">Membrane</keyword>
<dbReference type="InParanoid" id="A0A078B7V7"/>
<proteinExistence type="predicted"/>
<name>A0A078B7V7_STYLE</name>